<proteinExistence type="predicted"/>
<dbReference type="InterPro" id="IPR025559">
    <property type="entry name" value="Eis_dom"/>
</dbReference>
<dbReference type="Gene3D" id="3.40.630.30">
    <property type="match status" value="2"/>
</dbReference>
<dbReference type="RefSeq" id="WP_092656068.1">
    <property type="nucleotide sequence ID" value="NZ_LT629732.1"/>
</dbReference>
<evidence type="ECO:0000259" key="1">
    <source>
        <dbReference type="PROSITE" id="PS51186"/>
    </source>
</evidence>
<reference evidence="2 3" key="1">
    <citation type="submission" date="2016-10" db="EMBL/GenBank/DDBJ databases">
        <authorList>
            <person name="de Groot N.N."/>
        </authorList>
    </citation>
    <scope>NUCLEOTIDE SEQUENCE [LARGE SCALE GENOMIC DNA]</scope>
    <source>
        <strain evidence="2 3">DSM 22024</strain>
    </source>
</reference>
<organism evidence="2 3">
    <name type="scientific">Actinopolymorpha singaporensis</name>
    <dbReference type="NCBI Taxonomy" id="117157"/>
    <lineage>
        <taxon>Bacteria</taxon>
        <taxon>Bacillati</taxon>
        <taxon>Actinomycetota</taxon>
        <taxon>Actinomycetes</taxon>
        <taxon>Propionibacteriales</taxon>
        <taxon>Actinopolymorphaceae</taxon>
        <taxon>Actinopolymorpha</taxon>
    </lineage>
</organism>
<dbReference type="SUPFAM" id="SSF55729">
    <property type="entry name" value="Acyl-CoA N-acyltransferases (Nat)"/>
    <property type="match status" value="1"/>
</dbReference>
<dbReference type="SUPFAM" id="SSF55718">
    <property type="entry name" value="SCP-like"/>
    <property type="match status" value="1"/>
</dbReference>
<dbReference type="Proteomes" id="UP000198983">
    <property type="component" value="Chromosome I"/>
</dbReference>
<dbReference type="InterPro" id="IPR000182">
    <property type="entry name" value="GNAT_dom"/>
</dbReference>
<dbReference type="CDD" id="cd04301">
    <property type="entry name" value="NAT_SF"/>
    <property type="match status" value="1"/>
</dbReference>
<evidence type="ECO:0000313" key="3">
    <source>
        <dbReference type="Proteomes" id="UP000198983"/>
    </source>
</evidence>
<gene>
    <name evidence="2" type="ORF">SAMN04489717_5096</name>
</gene>
<dbReference type="PANTHER" id="PTHR37817:SF1">
    <property type="entry name" value="N-ACETYLTRANSFERASE EIS"/>
    <property type="match status" value="1"/>
</dbReference>
<evidence type="ECO:0000313" key="2">
    <source>
        <dbReference type="EMBL" id="SDT11716.1"/>
    </source>
</evidence>
<dbReference type="Pfam" id="PF13530">
    <property type="entry name" value="SCP2_2"/>
    <property type="match status" value="1"/>
</dbReference>
<dbReference type="InterPro" id="IPR051554">
    <property type="entry name" value="Acetyltransferase_Eis"/>
</dbReference>
<dbReference type="EMBL" id="LT629732">
    <property type="protein sequence ID" value="SDT11716.1"/>
    <property type="molecule type" value="Genomic_DNA"/>
</dbReference>
<dbReference type="Pfam" id="PF13527">
    <property type="entry name" value="Acetyltransf_9"/>
    <property type="match status" value="1"/>
</dbReference>
<sequence length="398" mass="43138">MALQVRTARDDDRQALHDLSQLAFAARPAPYDDANDRGANPLDRRLLATEGERIVGRLAVWELGQWFGGRRVPMGGVSGVAVAPDARGRGVASTLVHEAIRAMRDRGEVVSSLYPMNHTLYRRNGWEVAGSYPEQRLDLRALTPLPRPDGQVDVRPTTEADLPAIRELHEAVSREEPGNLSHGPEFGARRLLGHPGIQEGYVAEANGRLTGLLVASRTDPADDRGFYTITVLQLLAVDLASELALLRVLAAQYPVAGTVTLVTPPQSALPMLVGERDLRPADRGWCWMTRLVDAAGAIAARGYAPDVTAEVHLHLDDPVARWNTGPHVLRVKDGAGHLEPGGRGDVRLGIGRLASLYTGWASPHRLARLGLVTGADAADLAALDRVFAGRLPWSRDFF</sequence>
<dbReference type="STRING" id="117157.SAMN04489717_5096"/>
<feature type="domain" description="N-acetyltransferase" evidence="1">
    <location>
        <begin position="3"/>
        <end position="146"/>
    </location>
</feature>
<dbReference type="GO" id="GO:0034069">
    <property type="term" value="F:aminoglycoside N-acetyltransferase activity"/>
    <property type="evidence" value="ECO:0007669"/>
    <property type="project" value="TreeGrafter"/>
</dbReference>
<dbReference type="InterPro" id="IPR036527">
    <property type="entry name" value="SCP2_sterol-bd_dom_sf"/>
</dbReference>
<dbReference type="Gene3D" id="3.30.1050.10">
    <property type="entry name" value="SCP2 sterol-binding domain"/>
    <property type="match status" value="1"/>
</dbReference>
<keyword evidence="3" id="KW-1185">Reference proteome</keyword>
<keyword evidence="2" id="KW-0808">Transferase</keyword>
<accession>A0A1H1XSH3</accession>
<dbReference type="OrthoDB" id="3498897at2"/>
<dbReference type="InterPro" id="IPR016181">
    <property type="entry name" value="Acyl_CoA_acyltransferase"/>
</dbReference>
<protein>
    <submittedName>
        <fullName evidence="2">Predicted acetyltransferase</fullName>
    </submittedName>
</protein>
<dbReference type="AlphaFoldDB" id="A0A1H1XSH3"/>
<dbReference type="GO" id="GO:0030649">
    <property type="term" value="P:aminoglycoside antibiotic catabolic process"/>
    <property type="evidence" value="ECO:0007669"/>
    <property type="project" value="TreeGrafter"/>
</dbReference>
<dbReference type="PROSITE" id="PS51186">
    <property type="entry name" value="GNAT"/>
    <property type="match status" value="1"/>
</dbReference>
<name>A0A1H1XSH3_9ACTN</name>
<dbReference type="PANTHER" id="PTHR37817">
    <property type="entry name" value="N-ACETYLTRANSFERASE EIS"/>
    <property type="match status" value="1"/>
</dbReference>